<proteinExistence type="predicted"/>
<dbReference type="AlphaFoldDB" id="A0A3B0JIA3"/>
<reference evidence="3" key="1">
    <citation type="submission" date="2018-01" db="EMBL/GenBank/DDBJ databases">
        <authorList>
            <person name="Alioto T."/>
            <person name="Alioto T."/>
        </authorList>
    </citation>
    <scope>NUCLEOTIDE SEQUENCE [LARGE SCALE GENOMIC DNA]</scope>
</reference>
<name>A0A3B0JIA3_DROGU</name>
<keyword evidence="1" id="KW-1133">Transmembrane helix</keyword>
<evidence type="ECO:0000313" key="3">
    <source>
        <dbReference type="Proteomes" id="UP000268350"/>
    </source>
</evidence>
<feature type="transmembrane region" description="Helical" evidence="1">
    <location>
        <begin position="51"/>
        <end position="76"/>
    </location>
</feature>
<evidence type="ECO:0000256" key="1">
    <source>
        <dbReference type="SAM" id="Phobius"/>
    </source>
</evidence>
<protein>
    <submittedName>
        <fullName evidence="2">Uncharacterized protein</fullName>
    </submittedName>
</protein>
<keyword evidence="1" id="KW-0472">Membrane</keyword>
<dbReference type="Proteomes" id="UP000268350">
    <property type="component" value="Unassembled WGS sequence"/>
</dbReference>
<evidence type="ECO:0000313" key="2">
    <source>
        <dbReference type="EMBL" id="SPP73139.1"/>
    </source>
</evidence>
<keyword evidence="3" id="KW-1185">Reference proteome</keyword>
<keyword evidence="1" id="KW-0812">Transmembrane</keyword>
<organism evidence="2 3">
    <name type="scientific">Drosophila guanche</name>
    <name type="common">Fruit fly</name>
    <dbReference type="NCBI Taxonomy" id="7266"/>
    <lineage>
        <taxon>Eukaryota</taxon>
        <taxon>Metazoa</taxon>
        <taxon>Ecdysozoa</taxon>
        <taxon>Arthropoda</taxon>
        <taxon>Hexapoda</taxon>
        <taxon>Insecta</taxon>
        <taxon>Pterygota</taxon>
        <taxon>Neoptera</taxon>
        <taxon>Endopterygota</taxon>
        <taxon>Diptera</taxon>
        <taxon>Brachycera</taxon>
        <taxon>Muscomorpha</taxon>
        <taxon>Ephydroidea</taxon>
        <taxon>Drosophilidae</taxon>
        <taxon>Drosophila</taxon>
        <taxon>Sophophora</taxon>
    </lineage>
</organism>
<dbReference type="OMA" id="VTMYIDR"/>
<dbReference type="OrthoDB" id="7243985at2759"/>
<accession>A0A3B0JIA3</accession>
<dbReference type="STRING" id="7266.A0A3B0JIA3"/>
<gene>
    <name evidence="2" type="ORF">DGUA_6G000561</name>
</gene>
<dbReference type="EMBL" id="OUUW01000001">
    <property type="protein sequence ID" value="SPP73139.1"/>
    <property type="molecule type" value="Genomic_DNA"/>
</dbReference>
<sequence>MHKAWKKPLHKRKVWQKISVMGRMVYYMQPLLSDLQGIWLEPLPFPTLLKLAFSCLLCFVILLPLLFPILVVLFYFGIFQYVAEHHSWLSFDQNWDLLGAMSNLWSFEVTNKKYQLYLHMCLDRYQTIIIGVSTTLDYMRMALFFIFS</sequence>